<proteinExistence type="predicted"/>
<dbReference type="Proteomes" id="UP000045824">
    <property type="component" value="Unassembled WGS sequence"/>
</dbReference>
<dbReference type="RefSeq" id="WP_050119403.1">
    <property type="nucleotide sequence ID" value="NZ_CAWMAB010000007.1"/>
</dbReference>
<accession>A0A0T9LA11</accession>
<sequence>MSDLTVMNQQHPSTMSASNAIFNVQALAQLTAFANLMADSTITVPAHFVGKPADCMAVVMQAMQWGGMNPYAVAQKTYLVNGVLGYEAQLVNAVVTSSTAIRGRFHYEYGGDWSKCTKSKDSTVKKPAKGGGTYEKNERVRDWSDDDEQGLFIRVGAIISGEDEITWGEPVYFSNVVTRNSPLWVSNPKQQIAYLAVKSWARLYCPEVILGVYTPDEVEQRTERDVTPQAQRASISQMSGNQANVVVEQPTSNEGAKQEAAVIDATSSGSDEANFNYETLAAEFRESIDKLQTLDSAKNLRVEIEDIKQQLGNSLYTELKGKAVKKYHQIDARNYIEAAINSLDLGSNSRAADFAKVEQDLKARKSKLGDELFDGFTLTLDDLRVEFS</sequence>
<dbReference type="EMBL" id="CPYI01000007">
    <property type="protein sequence ID" value="CNE71593.1"/>
    <property type="molecule type" value="Genomic_DNA"/>
</dbReference>
<reference evidence="2 3" key="1">
    <citation type="submission" date="2015-03" db="EMBL/GenBank/DDBJ databases">
        <authorList>
            <person name="Murphy D."/>
        </authorList>
    </citation>
    <scope>NUCLEOTIDE SEQUENCE [LARGE SCALE GENOMIC DNA]</scope>
    <source>
        <strain evidence="2 3">FCF326</strain>
    </source>
</reference>
<evidence type="ECO:0000313" key="2">
    <source>
        <dbReference type="EMBL" id="CNE71593.1"/>
    </source>
</evidence>
<feature type="compositionally biased region" description="Polar residues" evidence="1">
    <location>
        <begin position="228"/>
        <end position="242"/>
    </location>
</feature>
<dbReference type="GO" id="GO:0006259">
    <property type="term" value="P:DNA metabolic process"/>
    <property type="evidence" value="ECO:0007669"/>
    <property type="project" value="InterPro"/>
</dbReference>
<dbReference type="GO" id="GO:0003677">
    <property type="term" value="F:DNA binding"/>
    <property type="evidence" value="ECO:0007669"/>
    <property type="project" value="InterPro"/>
</dbReference>
<dbReference type="AlphaFoldDB" id="A0A0T9LA11"/>
<protein>
    <submittedName>
        <fullName evidence="2">RecT family</fullName>
    </submittedName>
</protein>
<name>A0A0T9LA11_YERKR</name>
<organism evidence="2 3">
    <name type="scientific">Yersinia kristensenii</name>
    <dbReference type="NCBI Taxonomy" id="28152"/>
    <lineage>
        <taxon>Bacteria</taxon>
        <taxon>Pseudomonadati</taxon>
        <taxon>Pseudomonadota</taxon>
        <taxon>Gammaproteobacteria</taxon>
        <taxon>Enterobacterales</taxon>
        <taxon>Yersiniaceae</taxon>
        <taxon>Yersinia</taxon>
    </lineage>
</organism>
<evidence type="ECO:0000256" key="1">
    <source>
        <dbReference type="SAM" id="MobiDB-lite"/>
    </source>
</evidence>
<gene>
    <name evidence="2" type="ORF">ERS008491_02063</name>
</gene>
<feature type="region of interest" description="Disordered" evidence="1">
    <location>
        <begin position="221"/>
        <end position="242"/>
    </location>
</feature>
<dbReference type="InterPro" id="IPR018330">
    <property type="entry name" value="RecT_fam"/>
</dbReference>
<evidence type="ECO:0000313" key="3">
    <source>
        <dbReference type="Proteomes" id="UP000045824"/>
    </source>
</evidence>
<dbReference type="Pfam" id="PF03837">
    <property type="entry name" value="RecT"/>
    <property type="match status" value="1"/>
</dbReference>